<dbReference type="Proteomes" id="UP001501442">
    <property type="component" value="Unassembled WGS sequence"/>
</dbReference>
<sequence length="197" mass="20467">MRGTVVGVRDVTGAGGETPVGVVGVRAAYPGDVAAVAEIQVRAWREGYRGVIPDAALAEMTGPEAAALWRERWAEAIAAPPSPRHRLLVAVDEGVITGFAAHAPADDADQDPQTTGELLTLLVDPAHGRSGHGSRLLAATVDHLREDGCATAVTWVFAADDTLRGFLTSAGWAPDGAHSKVDMGQPVAMVRLHTALA</sequence>
<comment type="caution">
    <text evidence="4">The sequence shown here is derived from an EMBL/GenBank/DDBJ whole genome shotgun (WGS) entry which is preliminary data.</text>
</comment>
<dbReference type="PANTHER" id="PTHR43877">
    <property type="entry name" value="AMINOALKYLPHOSPHONATE N-ACETYLTRANSFERASE-RELATED-RELATED"/>
    <property type="match status" value="1"/>
</dbReference>
<keyword evidence="2" id="KW-0012">Acyltransferase</keyword>
<dbReference type="PROSITE" id="PS51186">
    <property type="entry name" value="GNAT"/>
    <property type="match status" value="1"/>
</dbReference>
<evidence type="ECO:0000256" key="2">
    <source>
        <dbReference type="ARBA" id="ARBA00023315"/>
    </source>
</evidence>
<dbReference type="SUPFAM" id="SSF55729">
    <property type="entry name" value="Acyl-CoA N-acyltransferases (Nat)"/>
    <property type="match status" value="1"/>
</dbReference>
<name>A0ABP8U9Y1_9ACTN</name>
<feature type="domain" description="N-acetyltransferase" evidence="3">
    <location>
        <begin position="23"/>
        <end position="194"/>
    </location>
</feature>
<gene>
    <name evidence="4" type="ORF">GCM10023196_032890</name>
</gene>
<dbReference type="InterPro" id="IPR050832">
    <property type="entry name" value="Bact_Acetyltransf"/>
</dbReference>
<reference evidence="5" key="1">
    <citation type="journal article" date="2019" name="Int. J. Syst. Evol. Microbiol.">
        <title>The Global Catalogue of Microorganisms (GCM) 10K type strain sequencing project: providing services to taxonomists for standard genome sequencing and annotation.</title>
        <authorList>
            <consortium name="The Broad Institute Genomics Platform"/>
            <consortium name="The Broad Institute Genome Sequencing Center for Infectious Disease"/>
            <person name="Wu L."/>
            <person name="Ma J."/>
        </authorList>
    </citation>
    <scope>NUCLEOTIDE SEQUENCE [LARGE SCALE GENOMIC DNA]</scope>
    <source>
        <strain evidence="5">JCM 17939</strain>
    </source>
</reference>
<dbReference type="Gene3D" id="3.40.630.30">
    <property type="match status" value="1"/>
</dbReference>
<evidence type="ECO:0000313" key="5">
    <source>
        <dbReference type="Proteomes" id="UP001501442"/>
    </source>
</evidence>
<accession>A0ABP8U9Y1</accession>
<dbReference type="EMBL" id="BAABHK010000004">
    <property type="protein sequence ID" value="GAA4626092.1"/>
    <property type="molecule type" value="Genomic_DNA"/>
</dbReference>
<dbReference type="InterPro" id="IPR016181">
    <property type="entry name" value="Acyl_CoA_acyltransferase"/>
</dbReference>
<dbReference type="RefSeq" id="WP_345431679.1">
    <property type="nucleotide sequence ID" value="NZ_BAABHK010000004.1"/>
</dbReference>
<keyword evidence="1" id="KW-0808">Transferase</keyword>
<keyword evidence="5" id="KW-1185">Reference proteome</keyword>
<proteinExistence type="predicted"/>
<dbReference type="InterPro" id="IPR000182">
    <property type="entry name" value="GNAT_dom"/>
</dbReference>
<evidence type="ECO:0000259" key="3">
    <source>
        <dbReference type="PROSITE" id="PS51186"/>
    </source>
</evidence>
<dbReference type="CDD" id="cd04301">
    <property type="entry name" value="NAT_SF"/>
    <property type="match status" value="1"/>
</dbReference>
<dbReference type="Pfam" id="PF00583">
    <property type="entry name" value="Acetyltransf_1"/>
    <property type="match status" value="1"/>
</dbReference>
<evidence type="ECO:0000256" key="1">
    <source>
        <dbReference type="ARBA" id="ARBA00022679"/>
    </source>
</evidence>
<evidence type="ECO:0000313" key="4">
    <source>
        <dbReference type="EMBL" id="GAA4626092.1"/>
    </source>
</evidence>
<protein>
    <recommendedName>
        <fullName evidence="3">N-acetyltransferase domain-containing protein</fullName>
    </recommendedName>
</protein>
<organism evidence="4 5">
    <name type="scientific">Actinoallomurus vinaceus</name>
    <dbReference type="NCBI Taxonomy" id="1080074"/>
    <lineage>
        <taxon>Bacteria</taxon>
        <taxon>Bacillati</taxon>
        <taxon>Actinomycetota</taxon>
        <taxon>Actinomycetes</taxon>
        <taxon>Streptosporangiales</taxon>
        <taxon>Thermomonosporaceae</taxon>
        <taxon>Actinoallomurus</taxon>
    </lineage>
</organism>